<sequence length="363" mass="42135">MSEKFIADFKTNYGFNADFKAKSDIDFFLKQNQFNRVLIYHGNNKFEKIISFFINTIRNIVKSRNKPKIVIIQYPTVKSSLFKIYKKCINKNNTIFICLIHDLECIRLGWNTSNYEYKIKNEIKALNLYDYVISHNSKMSKWLKDNGAKSSVLNLNLFDYKVNLKKNKGSNMESGKMNSIVYAGNLSSKKSYFLYKLNQLEFSTVKFCLYGTNFEKNKFLNSSNIEYMGFYDAAELPTVIQGSYGLVWDGDDVFECSGNTGNYMRYNNPHKLSLYIASGVPVIVWNQAAIAEFVEFNNIGIVISNLSEIEEKVRNINDEQYKIMKNNIYELSKKIVKGYYIKNVINEIISDINLENGEKKDEV</sequence>
<keyword evidence="4" id="KW-0328">Glycosyltransferase</keyword>
<keyword evidence="1 4" id="KW-0808">Transferase</keyword>
<dbReference type="GO" id="GO:0016757">
    <property type="term" value="F:glycosyltransferase activity"/>
    <property type="evidence" value="ECO:0007669"/>
    <property type="project" value="UniProtKB-KW"/>
</dbReference>
<dbReference type="STRING" id="84029.CROST_43960"/>
<proteinExistence type="predicted"/>
<keyword evidence="5" id="KW-1185">Reference proteome</keyword>
<feature type="domain" description="Glucosyltransferase 3-like N-terminal" evidence="2">
    <location>
        <begin position="6"/>
        <end position="156"/>
    </location>
</feature>
<dbReference type="RefSeq" id="WP_077834989.1">
    <property type="nucleotide sequence ID" value="NZ_CP096983.1"/>
</dbReference>
<dbReference type="Gene3D" id="3.40.50.2000">
    <property type="entry name" value="Glycogen Phosphorylase B"/>
    <property type="match status" value="2"/>
</dbReference>
<dbReference type="KEGG" id="crw:CROST_039270"/>
<dbReference type="Pfam" id="PF26337">
    <property type="entry name" value="Gtf3_C"/>
    <property type="match status" value="1"/>
</dbReference>
<reference evidence="4 5" key="1">
    <citation type="submission" date="2022-04" db="EMBL/GenBank/DDBJ databases">
        <title>Genome sequence of C. roseum typestrain.</title>
        <authorList>
            <person name="Poehlein A."/>
            <person name="Schoch T."/>
            <person name="Duerre P."/>
            <person name="Daniel R."/>
        </authorList>
    </citation>
    <scope>NUCLEOTIDE SEQUENCE [LARGE SCALE GENOMIC DNA]</scope>
    <source>
        <strain evidence="4 5">DSM 7320</strain>
    </source>
</reference>
<organism evidence="4 5">
    <name type="scientific">Clostridium felsineum</name>
    <dbReference type="NCBI Taxonomy" id="36839"/>
    <lineage>
        <taxon>Bacteria</taxon>
        <taxon>Bacillati</taxon>
        <taxon>Bacillota</taxon>
        <taxon>Clostridia</taxon>
        <taxon>Eubacteriales</taxon>
        <taxon>Clostridiaceae</taxon>
        <taxon>Clostridium</taxon>
    </lineage>
</organism>
<dbReference type="Proteomes" id="UP000190951">
    <property type="component" value="Chromosome"/>
</dbReference>
<dbReference type="Pfam" id="PF26334">
    <property type="entry name" value="Gtf3_N"/>
    <property type="match status" value="1"/>
</dbReference>
<dbReference type="PIRSF" id="PIRSF007023">
    <property type="entry name" value="UDP-Galf_transf"/>
    <property type="match status" value="1"/>
</dbReference>
<gene>
    <name evidence="4" type="primary">gtf3</name>
    <name evidence="4" type="ORF">CROST_039270</name>
</gene>
<accession>A0A1S8KY26</accession>
<evidence type="ECO:0000313" key="5">
    <source>
        <dbReference type="Proteomes" id="UP000190951"/>
    </source>
</evidence>
<evidence type="ECO:0000313" key="4">
    <source>
        <dbReference type="EMBL" id="URZ13177.1"/>
    </source>
</evidence>
<evidence type="ECO:0000259" key="2">
    <source>
        <dbReference type="Pfam" id="PF26334"/>
    </source>
</evidence>
<dbReference type="EC" id="2.4.1.-" evidence="4"/>
<evidence type="ECO:0000256" key="1">
    <source>
        <dbReference type="ARBA" id="ARBA00022679"/>
    </source>
</evidence>
<dbReference type="InterPro" id="IPR058592">
    <property type="entry name" value="Gtf3_C"/>
</dbReference>
<dbReference type="AlphaFoldDB" id="A0A1S8KY26"/>
<protein>
    <submittedName>
        <fullName evidence="4">Glucosyltransferase 3</fullName>
        <ecNumber evidence="4">2.4.1.-</ecNumber>
    </submittedName>
</protein>
<dbReference type="EMBL" id="CP096983">
    <property type="protein sequence ID" value="URZ13177.1"/>
    <property type="molecule type" value="Genomic_DNA"/>
</dbReference>
<dbReference type="InterPro" id="IPR058591">
    <property type="entry name" value="Gtf3_N"/>
</dbReference>
<name>A0A1S8KY26_9CLOT</name>
<evidence type="ECO:0000259" key="3">
    <source>
        <dbReference type="Pfam" id="PF26337"/>
    </source>
</evidence>
<dbReference type="SUPFAM" id="SSF53756">
    <property type="entry name" value="UDP-Glycosyltransferase/glycogen phosphorylase"/>
    <property type="match status" value="1"/>
</dbReference>
<feature type="domain" description="Glucosyltransferase 3-like C-terminal" evidence="3">
    <location>
        <begin position="180"/>
        <end position="347"/>
    </location>
</feature>